<protein>
    <submittedName>
        <fullName evidence="2">VOC family protein</fullName>
    </submittedName>
</protein>
<evidence type="ECO:0000313" key="2">
    <source>
        <dbReference type="EMBL" id="RCH56353.1"/>
    </source>
</evidence>
<dbReference type="SUPFAM" id="SSF54593">
    <property type="entry name" value="Glyoxalase/Bleomycin resistance protein/Dihydroxybiphenyl dioxygenase"/>
    <property type="match status" value="1"/>
</dbReference>
<dbReference type="PROSITE" id="PS51819">
    <property type="entry name" value="VOC"/>
    <property type="match status" value="1"/>
</dbReference>
<reference evidence="2 3" key="1">
    <citation type="submission" date="2018-05" db="EMBL/GenBank/DDBJ databases">
        <title>Mucilaginibacter hurinus sp. nov., isolated from briquette warehouse soil.</title>
        <authorList>
            <person name="Choi L."/>
        </authorList>
    </citation>
    <scope>NUCLEOTIDE SEQUENCE [LARGE SCALE GENOMIC DNA]</scope>
    <source>
        <strain evidence="2 3">ZR32</strain>
    </source>
</reference>
<dbReference type="OrthoDB" id="9798430at2"/>
<dbReference type="PANTHER" id="PTHR36503">
    <property type="entry name" value="BLR2520 PROTEIN"/>
    <property type="match status" value="1"/>
</dbReference>
<evidence type="ECO:0000313" key="3">
    <source>
        <dbReference type="Proteomes" id="UP000253209"/>
    </source>
</evidence>
<dbReference type="EMBL" id="QGDC01000001">
    <property type="protein sequence ID" value="RCH56353.1"/>
    <property type="molecule type" value="Genomic_DNA"/>
</dbReference>
<name>A0A367GUJ1_9SPHI</name>
<gene>
    <name evidence="2" type="ORF">DJ568_00390</name>
</gene>
<accession>A0A367GUJ1</accession>
<dbReference type="PANTHER" id="PTHR36503:SF1">
    <property type="entry name" value="BLR2520 PROTEIN"/>
    <property type="match status" value="1"/>
</dbReference>
<dbReference type="AlphaFoldDB" id="A0A367GUJ1"/>
<comment type="caution">
    <text evidence="2">The sequence shown here is derived from an EMBL/GenBank/DDBJ whole genome shotgun (WGS) entry which is preliminary data.</text>
</comment>
<evidence type="ECO:0000259" key="1">
    <source>
        <dbReference type="PROSITE" id="PS51819"/>
    </source>
</evidence>
<dbReference type="Proteomes" id="UP000253209">
    <property type="component" value="Unassembled WGS sequence"/>
</dbReference>
<dbReference type="Pfam" id="PF00903">
    <property type="entry name" value="Glyoxalase"/>
    <property type="match status" value="1"/>
</dbReference>
<dbReference type="InterPro" id="IPR037523">
    <property type="entry name" value="VOC_core"/>
</dbReference>
<keyword evidence="3" id="KW-1185">Reference proteome</keyword>
<dbReference type="InterPro" id="IPR004360">
    <property type="entry name" value="Glyas_Fos-R_dOase_dom"/>
</dbReference>
<sequence>MLQRLSVITIGVNNLQAQTAFYKTQLGWIPEAENNDIVFFKMNGFLFSLFNRRALAEGVGVQHEGSGFRPVVLSYNVPVQDEVDELYAAFKSRDINILKSPVHTPFGGYYFAFADPENNVWEIAYNPYIPLDAAGNTITHESISDL</sequence>
<organism evidence="2 3">
    <name type="scientific">Mucilaginibacter hurinus</name>
    <dbReference type="NCBI Taxonomy" id="2201324"/>
    <lineage>
        <taxon>Bacteria</taxon>
        <taxon>Pseudomonadati</taxon>
        <taxon>Bacteroidota</taxon>
        <taxon>Sphingobacteriia</taxon>
        <taxon>Sphingobacteriales</taxon>
        <taxon>Sphingobacteriaceae</taxon>
        <taxon>Mucilaginibacter</taxon>
    </lineage>
</organism>
<feature type="domain" description="VOC" evidence="1">
    <location>
        <begin position="4"/>
        <end position="126"/>
    </location>
</feature>
<dbReference type="InterPro" id="IPR029068">
    <property type="entry name" value="Glyas_Bleomycin-R_OHBP_Dase"/>
</dbReference>
<proteinExistence type="predicted"/>
<dbReference type="RefSeq" id="WP_114003251.1">
    <property type="nucleotide sequence ID" value="NZ_QGDC01000001.1"/>
</dbReference>
<dbReference type="Gene3D" id="3.10.180.10">
    <property type="entry name" value="2,3-Dihydroxybiphenyl 1,2-Dioxygenase, domain 1"/>
    <property type="match status" value="1"/>
</dbReference>